<protein>
    <submittedName>
        <fullName evidence="1">Uncharacterized protein</fullName>
    </submittedName>
</protein>
<organism evidence="1 2">
    <name type="scientific">Rangifer tarandus platyrhynchus</name>
    <name type="common">Svalbard reindeer</name>
    <dbReference type="NCBI Taxonomy" id="3082113"/>
    <lineage>
        <taxon>Eukaryota</taxon>
        <taxon>Metazoa</taxon>
        <taxon>Chordata</taxon>
        <taxon>Craniata</taxon>
        <taxon>Vertebrata</taxon>
        <taxon>Euteleostomi</taxon>
        <taxon>Mammalia</taxon>
        <taxon>Eutheria</taxon>
        <taxon>Laurasiatheria</taxon>
        <taxon>Artiodactyla</taxon>
        <taxon>Ruminantia</taxon>
        <taxon>Pecora</taxon>
        <taxon>Cervidae</taxon>
        <taxon>Odocoileinae</taxon>
        <taxon>Rangifer</taxon>
    </lineage>
</organism>
<reference evidence="1" key="1">
    <citation type="submission" date="2023-05" db="EMBL/GenBank/DDBJ databases">
        <authorList>
            <consortium name="ELIXIR-Norway"/>
        </authorList>
    </citation>
    <scope>NUCLEOTIDE SEQUENCE</scope>
</reference>
<reference evidence="1" key="2">
    <citation type="submission" date="2025-03" db="EMBL/GenBank/DDBJ databases">
        <authorList>
            <consortium name="ELIXIR-Norway"/>
            <consortium name="Elixir Norway"/>
        </authorList>
    </citation>
    <scope>NUCLEOTIDE SEQUENCE</scope>
</reference>
<evidence type="ECO:0000313" key="2">
    <source>
        <dbReference type="Proteomes" id="UP001162501"/>
    </source>
</evidence>
<gene>
    <name evidence="1" type="ORF">MRATA1EN22A_LOCUS13646</name>
</gene>
<proteinExistence type="predicted"/>
<evidence type="ECO:0000313" key="1">
    <source>
        <dbReference type="EMBL" id="CAN0206091.1"/>
    </source>
</evidence>
<name>A0AC59Z4I5_RANTA</name>
<accession>A0AC59Z4I5</accession>
<dbReference type="Proteomes" id="UP001162501">
    <property type="component" value="Chromosome 23"/>
</dbReference>
<sequence>MHAWKVDVAAVSNPKSLVDPGDPEEDSSSRELSPLHAKQCGAAHCPYHPVKPSNVDQMERRILTDLLALPENPTHVGLSSSPAPARPSRET</sequence>
<dbReference type="EMBL" id="OX596107">
    <property type="protein sequence ID" value="CAN0206091.1"/>
    <property type="molecule type" value="Genomic_DNA"/>
</dbReference>